<reference evidence="2 3" key="1">
    <citation type="submission" date="2013-07" db="EMBL/GenBank/DDBJ databases">
        <title>Draft genome sequence of Pseudoalteromonas luteoviolacea 2ta16.</title>
        <authorList>
            <person name="Allen E.E."/>
            <person name="Azam F."/>
            <person name="Podell S."/>
        </authorList>
    </citation>
    <scope>NUCLEOTIDE SEQUENCE [LARGE SCALE GENOMIC DNA]</scope>
    <source>
        <strain evidence="2 3">2ta16</strain>
    </source>
</reference>
<comment type="caution">
    <text evidence="2">The sequence shown here is derived from an EMBL/GenBank/DDBJ whole genome shotgun (WGS) entry which is preliminary data.</text>
</comment>
<feature type="transmembrane region" description="Helical" evidence="1">
    <location>
        <begin position="33"/>
        <end position="53"/>
    </location>
</feature>
<feature type="transmembrane region" description="Helical" evidence="1">
    <location>
        <begin position="59"/>
        <end position="80"/>
    </location>
</feature>
<accession>V4HW44</accession>
<proteinExistence type="predicted"/>
<protein>
    <recommendedName>
        <fullName evidence="4">Intracellular septation protein A</fullName>
    </recommendedName>
</protein>
<sequence>MDNHIFFVVIDNLGFVVLFLGLVIGWRNPFARWLVISYSILTCISFACYQVTISWKTHFYIFEAFICLVFMLPILLRRYIAFFIYQKTRRGFFLTVAMRKKLTVYESFLLRLFTLAAIVNFITWIEILCYKYWLIDTPYIKLYFRDYFVALVLLLQNIALYAFIMYCYASMPAPDIKRRVHKL</sequence>
<evidence type="ECO:0000313" key="3">
    <source>
        <dbReference type="Proteomes" id="UP000017820"/>
    </source>
</evidence>
<dbReference type="Proteomes" id="UP000017820">
    <property type="component" value="Unassembled WGS sequence"/>
</dbReference>
<dbReference type="EMBL" id="AUSV01000023">
    <property type="protein sequence ID" value="ESP93998.1"/>
    <property type="molecule type" value="Genomic_DNA"/>
</dbReference>
<organism evidence="2 3">
    <name type="scientific">Pseudoalteromonas luteoviolacea (strain 2ta16)</name>
    <dbReference type="NCBI Taxonomy" id="1353533"/>
    <lineage>
        <taxon>Bacteria</taxon>
        <taxon>Pseudomonadati</taxon>
        <taxon>Pseudomonadota</taxon>
        <taxon>Gammaproteobacteria</taxon>
        <taxon>Alteromonadales</taxon>
        <taxon>Pseudoalteromonadaceae</taxon>
        <taxon>Pseudoalteromonas</taxon>
    </lineage>
</organism>
<feature type="transmembrane region" description="Helical" evidence="1">
    <location>
        <begin position="108"/>
        <end position="135"/>
    </location>
</feature>
<gene>
    <name evidence="2" type="ORF">PL2TA16_02522</name>
</gene>
<evidence type="ECO:0000256" key="1">
    <source>
        <dbReference type="SAM" id="Phobius"/>
    </source>
</evidence>
<name>V4HW44_PSEL2</name>
<feature type="transmembrane region" description="Helical" evidence="1">
    <location>
        <begin position="6"/>
        <end position="26"/>
    </location>
</feature>
<evidence type="ECO:0008006" key="4">
    <source>
        <dbReference type="Google" id="ProtNLM"/>
    </source>
</evidence>
<keyword evidence="1" id="KW-1133">Transmembrane helix</keyword>
<evidence type="ECO:0000313" key="2">
    <source>
        <dbReference type="EMBL" id="ESP93998.1"/>
    </source>
</evidence>
<feature type="transmembrane region" description="Helical" evidence="1">
    <location>
        <begin position="147"/>
        <end position="169"/>
    </location>
</feature>
<keyword evidence="1" id="KW-0472">Membrane</keyword>
<dbReference type="AlphaFoldDB" id="V4HW44"/>
<keyword evidence="1" id="KW-0812">Transmembrane</keyword>